<accession>A0A8X6FNJ9</accession>
<evidence type="ECO:0000313" key="4">
    <source>
        <dbReference type="Proteomes" id="UP000887116"/>
    </source>
</evidence>
<comment type="caution">
    <text evidence="3">The sequence shown here is derived from an EMBL/GenBank/DDBJ whole genome shotgun (WGS) entry which is preliminary data.</text>
</comment>
<feature type="transmembrane region" description="Helical" evidence="2">
    <location>
        <begin position="52"/>
        <end position="71"/>
    </location>
</feature>
<feature type="region of interest" description="Disordered" evidence="1">
    <location>
        <begin position="80"/>
        <end position="118"/>
    </location>
</feature>
<dbReference type="EMBL" id="BMAO01032905">
    <property type="protein sequence ID" value="GFQ85600.1"/>
    <property type="molecule type" value="Genomic_DNA"/>
</dbReference>
<reference evidence="3" key="1">
    <citation type="submission" date="2020-07" db="EMBL/GenBank/DDBJ databases">
        <title>Multicomponent nature underlies the extraordinary mechanical properties of spider dragline silk.</title>
        <authorList>
            <person name="Kono N."/>
            <person name="Nakamura H."/>
            <person name="Mori M."/>
            <person name="Yoshida Y."/>
            <person name="Ohtoshi R."/>
            <person name="Malay A.D."/>
            <person name="Moran D.A.P."/>
            <person name="Tomita M."/>
            <person name="Numata K."/>
            <person name="Arakawa K."/>
        </authorList>
    </citation>
    <scope>NUCLEOTIDE SEQUENCE</scope>
</reference>
<feature type="compositionally biased region" description="Low complexity" evidence="1">
    <location>
        <begin position="96"/>
        <end position="118"/>
    </location>
</feature>
<dbReference type="SUPFAM" id="SSF103473">
    <property type="entry name" value="MFS general substrate transporter"/>
    <property type="match status" value="1"/>
</dbReference>
<feature type="transmembrane region" description="Helical" evidence="2">
    <location>
        <begin position="21"/>
        <end position="46"/>
    </location>
</feature>
<keyword evidence="2" id="KW-0812">Transmembrane</keyword>
<dbReference type="Proteomes" id="UP000887116">
    <property type="component" value="Unassembled WGS sequence"/>
</dbReference>
<keyword evidence="2" id="KW-0472">Membrane</keyword>
<dbReference type="InterPro" id="IPR050327">
    <property type="entry name" value="Proton-linked_MCT"/>
</dbReference>
<evidence type="ECO:0000313" key="3">
    <source>
        <dbReference type="EMBL" id="GFQ85600.1"/>
    </source>
</evidence>
<name>A0A8X6FNJ9_TRICU</name>
<protein>
    <submittedName>
        <fullName evidence="3">Monocarboxylate transporter 14</fullName>
    </submittedName>
</protein>
<dbReference type="AlphaFoldDB" id="A0A8X6FNJ9"/>
<dbReference type="Pfam" id="PF07690">
    <property type="entry name" value="MFS_1"/>
    <property type="match status" value="1"/>
</dbReference>
<dbReference type="InterPro" id="IPR011701">
    <property type="entry name" value="MFS"/>
</dbReference>
<keyword evidence="4" id="KW-1185">Reference proteome</keyword>
<dbReference type="PANTHER" id="PTHR11360:SF284">
    <property type="entry name" value="EG:103B4.3 PROTEIN-RELATED"/>
    <property type="match status" value="1"/>
</dbReference>
<organism evidence="3 4">
    <name type="scientific">Trichonephila clavata</name>
    <name type="common">Joro spider</name>
    <name type="synonym">Nephila clavata</name>
    <dbReference type="NCBI Taxonomy" id="2740835"/>
    <lineage>
        <taxon>Eukaryota</taxon>
        <taxon>Metazoa</taxon>
        <taxon>Ecdysozoa</taxon>
        <taxon>Arthropoda</taxon>
        <taxon>Chelicerata</taxon>
        <taxon>Arachnida</taxon>
        <taxon>Araneae</taxon>
        <taxon>Araneomorphae</taxon>
        <taxon>Entelegynae</taxon>
        <taxon>Araneoidea</taxon>
        <taxon>Nephilidae</taxon>
        <taxon>Trichonephila</taxon>
    </lineage>
</organism>
<evidence type="ECO:0000256" key="1">
    <source>
        <dbReference type="SAM" id="MobiDB-lite"/>
    </source>
</evidence>
<dbReference type="GO" id="GO:0008028">
    <property type="term" value="F:monocarboxylic acid transmembrane transporter activity"/>
    <property type="evidence" value="ECO:0007669"/>
    <property type="project" value="TreeGrafter"/>
</dbReference>
<dbReference type="Gene3D" id="1.20.1250.20">
    <property type="entry name" value="MFS general substrate transporter like domains"/>
    <property type="match status" value="1"/>
</dbReference>
<dbReference type="PANTHER" id="PTHR11360">
    <property type="entry name" value="MONOCARBOXYLATE TRANSPORTER"/>
    <property type="match status" value="1"/>
</dbReference>
<proteinExistence type="predicted"/>
<dbReference type="InterPro" id="IPR036259">
    <property type="entry name" value="MFS_trans_sf"/>
</dbReference>
<evidence type="ECO:0000256" key="2">
    <source>
        <dbReference type="SAM" id="Phobius"/>
    </source>
</evidence>
<dbReference type="OrthoDB" id="6499973at2759"/>
<keyword evidence="2" id="KW-1133">Transmembrane helix</keyword>
<gene>
    <name evidence="3" type="primary">SLC16A14_3</name>
    <name evidence="3" type="ORF">TNCT_513741</name>
</gene>
<sequence>MFLPTITSVALHFEKKRATAMGISSAGSGIGSLLLVPFTEWILNYYQDWKEAFLITTGIVMQCFVLSLFYCRDPFLDKRNEPTEEDSSDEPKTLLSSNSSCSFESISKRGSFTRSSSS</sequence>